<dbReference type="PRINTS" id="PR01181">
    <property type="entry name" value="DAPDCRBXLASE"/>
</dbReference>
<evidence type="ECO:0000313" key="12">
    <source>
        <dbReference type="EMBL" id="QPS01031.1"/>
    </source>
</evidence>
<feature type="binding site" evidence="5">
    <location>
        <position position="247"/>
    </location>
    <ligand>
        <name>pyridoxal 5'-phosphate</name>
        <dbReference type="ChEBI" id="CHEBI:597326"/>
    </ligand>
</feature>
<dbReference type="GeneID" id="35767483"/>
<gene>
    <name evidence="5 12" type="primary">lysA</name>
    <name evidence="12" type="ORF">I6G68_06445</name>
    <name evidence="11" type="ORF">ODY43_01715</name>
</gene>
<dbReference type="InterPro" id="IPR029066">
    <property type="entry name" value="PLP-binding_barrel"/>
</dbReference>
<dbReference type="PRINTS" id="PR01179">
    <property type="entry name" value="ODADCRBXLASE"/>
</dbReference>
<dbReference type="GO" id="GO:0030170">
    <property type="term" value="F:pyridoxal phosphate binding"/>
    <property type="evidence" value="ECO:0007669"/>
    <property type="project" value="UniProtKB-UniRule"/>
</dbReference>
<comment type="similarity">
    <text evidence="5">Belongs to the Orn/Lys/Arg decarboxylase class-II family. LysA subfamily.</text>
</comment>
<evidence type="ECO:0000313" key="11">
    <source>
        <dbReference type="EMBL" id="MCY3052724.1"/>
    </source>
</evidence>
<dbReference type="InterPro" id="IPR000183">
    <property type="entry name" value="Orn/DAP/Arg_de-COase"/>
</dbReference>
<keyword evidence="2 5" id="KW-0210">Decarboxylase</keyword>
<keyword evidence="5" id="KW-0028">Amino-acid biosynthesis</keyword>
<evidence type="ECO:0000313" key="13">
    <source>
        <dbReference type="Proteomes" id="UP000594771"/>
    </source>
</evidence>
<feature type="binding site" evidence="5">
    <location>
        <position position="362"/>
    </location>
    <ligand>
        <name>substrate</name>
    </ligand>
</feature>
<dbReference type="Pfam" id="PF00278">
    <property type="entry name" value="Orn_DAP_Arg_deC"/>
    <property type="match status" value="1"/>
</dbReference>
<dbReference type="PANTHER" id="PTHR43727">
    <property type="entry name" value="DIAMINOPIMELATE DECARBOXYLASE"/>
    <property type="match status" value="1"/>
</dbReference>
<evidence type="ECO:0000313" key="14">
    <source>
        <dbReference type="Proteomes" id="UP001069145"/>
    </source>
</evidence>
<dbReference type="EC" id="4.1.1.20" evidence="5 6"/>
<keyword evidence="5 8" id="KW-0457">Lysine biosynthesis</keyword>
<keyword evidence="4 5" id="KW-0456">Lyase</keyword>
<evidence type="ECO:0000256" key="8">
    <source>
        <dbReference type="RuleBase" id="RU003738"/>
    </source>
</evidence>
<feature type="binding site" evidence="5">
    <location>
        <begin position="290"/>
        <end position="293"/>
    </location>
    <ligand>
        <name>pyridoxal 5'-phosphate</name>
        <dbReference type="ChEBI" id="CHEBI:597326"/>
    </ligand>
</feature>
<dbReference type="EMBL" id="CP065662">
    <property type="protein sequence ID" value="QPS01031.1"/>
    <property type="molecule type" value="Genomic_DNA"/>
</dbReference>
<feature type="domain" description="Orn/DAP/Arg decarboxylase 2 C-terminal" evidence="9">
    <location>
        <begin position="33"/>
        <end position="388"/>
    </location>
</feature>
<dbReference type="InterPro" id="IPR022653">
    <property type="entry name" value="De-COase2_pyr-phos_BS"/>
</dbReference>
<dbReference type="CDD" id="cd06828">
    <property type="entry name" value="PLPDE_III_DapDC"/>
    <property type="match status" value="1"/>
</dbReference>
<dbReference type="Proteomes" id="UP001069145">
    <property type="component" value="Unassembled WGS sequence"/>
</dbReference>
<feature type="active site" description="Proton donor" evidence="7">
    <location>
        <position position="361"/>
    </location>
</feature>
<protein>
    <recommendedName>
        <fullName evidence="5 6">Diaminopimelate decarboxylase</fullName>
        <shortName evidence="5">DAP decarboxylase</shortName>
        <shortName evidence="5">DAPDC</shortName>
        <ecNumber evidence="5 6">4.1.1.20</ecNumber>
    </recommendedName>
</protein>
<name>A0A0X8FEF4_9LACT</name>
<dbReference type="EMBL" id="JAOTML010000001">
    <property type="protein sequence ID" value="MCY3052724.1"/>
    <property type="molecule type" value="Genomic_DNA"/>
</dbReference>
<dbReference type="SUPFAM" id="SSF50621">
    <property type="entry name" value="Alanine racemase C-terminal domain-like"/>
    <property type="match status" value="1"/>
</dbReference>
<dbReference type="Gene3D" id="2.40.37.10">
    <property type="entry name" value="Lyase, Ornithine Decarboxylase, Chain A, domain 1"/>
    <property type="match status" value="1"/>
</dbReference>
<evidence type="ECO:0000256" key="1">
    <source>
        <dbReference type="ARBA" id="ARBA00001933"/>
    </source>
</evidence>
<dbReference type="NCBIfam" id="TIGR01048">
    <property type="entry name" value="lysA"/>
    <property type="match status" value="1"/>
</dbReference>
<dbReference type="PANTHER" id="PTHR43727:SF2">
    <property type="entry name" value="GROUP IV DECARBOXYLASE"/>
    <property type="match status" value="1"/>
</dbReference>
<dbReference type="PROSITE" id="PS00879">
    <property type="entry name" value="ODR_DC_2_2"/>
    <property type="match status" value="1"/>
</dbReference>
<evidence type="ECO:0000256" key="5">
    <source>
        <dbReference type="HAMAP-Rule" id="MF_02120"/>
    </source>
</evidence>
<comment type="subunit">
    <text evidence="5">Homodimer.</text>
</comment>
<dbReference type="Pfam" id="PF02784">
    <property type="entry name" value="Orn_Arg_deC_N"/>
    <property type="match status" value="1"/>
</dbReference>
<dbReference type="Proteomes" id="UP000594771">
    <property type="component" value="Chromosome"/>
</dbReference>
<dbReference type="PROSITE" id="PS00878">
    <property type="entry name" value="ODR_DC_2_1"/>
    <property type="match status" value="1"/>
</dbReference>
<reference evidence="12 13" key="1">
    <citation type="submission" date="2020-12" db="EMBL/GenBank/DDBJ databases">
        <title>FDA dAtabase for Regulatory Grade micrObial Sequences (FDA-ARGOS): Supporting development and validation of Infectious Disease Dx tests.</title>
        <authorList>
            <person name="Sproer C."/>
            <person name="Gronow S."/>
            <person name="Severitt S."/>
            <person name="Schroder I."/>
            <person name="Tallon L."/>
            <person name="Sadzewicz L."/>
            <person name="Zhao X."/>
            <person name="Boylan J."/>
            <person name="Ott S."/>
            <person name="Bowen H."/>
            <person name="Vavikolanu K."/>
            <person name="Mehta A."/>
            <person name="Aluvathingal J."/>
            <person name="Nadendla S."/>
            <person name="Lowell S."/>
            <person name="Myers T."/>
            <person name="Yan Y."/>
            <person name="Sichtig H."/>
        </authorList>
    </citation>
    <scope>NUCLEOTIDE SEQUENCE [LARGE SCALE GENOMIC DNA]</scope>
    <source>
        <strain evidence="12 13">FDAARGOS_911</strain>
    </source>
</reference>
<sequence>MKLTQHMQVVNNELNIADIPVSRLKEEYGTPLYIYDQKGIKDQAKTFINGFHSKKFTTHIIYASKAFLNLYIAQLINEQGCYLDAVSGGEIYTLLAAGVPGEKIYFHGNNKTESEIILAFEQGIGTFVIDSQTDFYKVEKIAKSLNKEAKVLLRINPGIEASTHKYIQTSRDDSKFGMSSHDEDTVTLVKEMVKSDWLDFAGFHCHIGSQILEERFFFEEADLMLGFCRQMEEETGCQVREINLGGGFGVYYSQADRPFDYEKFLQSYIQVIEAAIDQYGLEHVDTVSIEPGRALINDFGTALYSVGGVKHTLAGKPFVFVDGGMSDNIRPALYQAKYEAALANRMNDEVEGEYRVAGKLCETGDQLVQDAPLPEARIGDLLVIPRVGAYTYTMSSNYNRLGRPALVFVEDGQSYLAVKRESYQDLLRNDYNYKNKED</sequence>
<dbReference type="OrthoDB" id="9802241at2"/>
<dbReference type="FunFam" id="3.20.20.10:FF:000003">
    <property type="entry name" value="Diaminopimelate decarboxylase"/>
    <property type="match status" value="1"/>
</dbReference>
<dbReference type="InterPro" id="IPR002986">
    <property type="entry name" value="DAP_deCOOHase_LysA"/>
</dbReference>
<accession>A0A0X8FEF4</accession>
<evidence type="ECO:0000259" key="10">
    <source>
        <dbReference type="Pfam" id="PF02784"/>
    </source>
</evidence>
<feature type="domain" description="Orn/DAP/Arg decarboxylase 2 N-terminal" evidence="10">
    <location>
        <begin position="52"/>
        <end position="295"/>
    </location>
</feature>
<dbReference type="InterPro" id="IPR022644">
    <property type="entry name" value="De-COase2_N"/>
</dbReference>
<evidence type="ECO:0000259" key="9">
    <source>
        <dbReference type="Pfam" id="PF00278"/>
    </source>
</evidence>
<dbReference type="GO" id="GO:0009089">
    <property type="term" value="P:lysine biosynthetic process via diaminopimelate"/>
    <property type="evidence" value="ECO:0007669"/>
    <property type="project" value="UniProtKB-UniRule"/>
</dbReference>
<comment type="function">
    <text evidence="5">Specifically catalyzes the decarboxylation of meso-diaminopimelate (meso-DAP) to L-lysine.</text>
</comment>
<feature type="binding site" evidence="5">
    <location>
        <position position="293"/>
    </location>
    <ligand>
        <name>substrate</name>
    </ligand>
</feature>
<dbReference type="KEGG" id="aun:AWM73_03610"/>
<proteinExistence type="inferred from homology"/>
<dbReference type="GO" id="GO:0008836">
    <property type="term" value="F:diaminopimelate decarboxylase activity"/>
    <property type="evidence" value="ECO:0007669"/>
    <property type="project" value="UniProtKB-UniRule"/>
</dbReference>
<comment type="cofactor">
    <cofactor evidence="1 5 7 8">
        <name>pyridoxal 5'-phosphate</name>
        <dbReference type="ChEBI" id="CHEBI:597326"/>
    </cofactor>
</comment>
<keyword evidence="3 5" id="KW-0663">Pyridoxal phosphate</keyword>
<feature type="modified residue" description="N6-(pyridoxal phosphate)lysine" evidence="5 7">
    <location>
        <position position="65"/>
    </location>
</feature>
<evidence type="ECO:0000256" key="7">
    <source>
        <dbReference type="PIRSR" id="PIRSR600183-50"/>
    </source>
</evidence>
<feature type="binding site" evidence="5">
    <location>
        <position position="390"/>
    </location>
    <ligand>
        <name>substrate</name>
    </ligand>
</feature>
<dbReference type="SUPFAM" id="SSF51419">
    <property type="entry name" value="PLP-binding barrel"/>
    <property type="match status" value="1"/>
</dbReference>
<evidence type="ECO:0000256" key="2">
    <source>
        <dbReference type="ARBA" id="ARBA00022793"/>
    </source>
</evidence>
<dbReference type="HAMAP" id="MF_02120">
    <property type="entry name" value="LysA"/>
    <property type="match status" value="1"/>
</dbReference>
<feature type="binding site" evidence="5">
    <location>
        <position position="330"/>
    </location>
    <ligand>
        <name>substrate</name>
    </ligand>
</feature>
<evidence type="ECO:0000256" key="6">
    <source>
        <dbReference type="NCBIfam" id="TIGR01048"/>
    </source>
</evidence>
<organism evidence="12 13">
    <name type="scientific">Aerococcus urinae</name>
    <dbReference type="NCBI Taxonomy" id="1376"/>
    <lineage>
        <taxon>Bacteria</taxon>
        <taxon>Bacillati</taxon>
        <taxon>Bacillota</taxon>
        <taxon>Bacilli</taxon>
        <taxon>Lactobacillales</taxon>
        <taxon>Aerococcaceae</taxon>
        <taxon>Aerococcus</taxon>
    </lineage>
</organism>
<dbReference type="AlphaFoldDB" id="A0A0X8FEF4"/>
<dbReference type="InterPro" id="IPR022657">
    <property type="entry name" value="De-COase2_CS"/>
</dbReference>
<comment type="catalytic activity">
    <reaction evidence="5 8">
        <text>meso-2,6-diaminopimelate + H(+) = L-lysine + CO2</text>
        <dbReference type="Rhea" id="RHEA:15101"/>
        <dbReference type="ChEBI" id="CHEBI:15378"/>
        <dbReference type="ChEBI" id="CHEBI:16526"/>
        <dbReference type="ChEBI" id="CHEBI:32551"/>
        <dbReference type="ChEBI" id="CHEBI:57791"/>
        <dbReference type="EC" id="4.1.1.20"/>
    </reaction>
</comment>
<feature type="binding site" evidence="5">
    <location>
        <position position="390"/>
    </location>
    <ligand>
        <name>pyridoxal 5'-phosphate</name>
        <dbReference type="ChEBI" id="CHEBI:597326"/>
    </ligand>
</feature>
<evidence type="ECO:0000256" key="3">
    <source>
        <dbReference type="ARBA" id="ARBA00022898"/>
    </source>
</evidence>
<comment type="pathway">
    <text evidence="5 8">Amino-acid biosynthesis; L-lysine biosynthesis via DAP pathway; L-lysine from DL-2,6-diaminopimelate: step 1/1.</text>
</comment>
<dbReference type="InterPro" id="IPR009006">
    <property type="entry name" value="Ala_racemase/Decarboxylase_C"/>
</dbReference>
<dbReference type="UniPathway" id="UPA00034">
    <property type="reaction ID" value="UER00027"/>
</dbReference>
<feature type="binding site" evidence="5">
    <location>
        <position position="334"/>
    </location>
    <ligand>
        <name>substrate</name>
    </ligand>
</feature>
<dbReference type="Gene3D" id="3.20.20.10">
    <property type="entry name" value="Alanine racemase"/>
    <property type="match status" value="1"/>
</dbReference>
<evidence type="ECO:0000256" key="4">
    <source>
        <dbReference type="ARBA" id="ARBA00023239"/>
    </source>
</evidence>
<dbReference type="InterPro" id="IPR022643">
    <property type="entry name" value="De-COase2_C"/>
</dbReference>
<keyword evidence="14" id="KW-1185">Reference proteome</keyword>
<dbReference type="RefSeq" id="WP_060778110.1">
    <property type="nucleotide sequence ID" value="NZ_CAJHLF010000010.1"/>
</dbReference>
<reference evidence="11" key="2">
    <citation type="submission" date="2022-09" db="EMBL/GenBank/DDBJ databases">
        <title>Aerococcus urinae taxonomy study.</title>
        <authorList>
            <person name="Christensen J."/>
            <person name="Senneby E."/>
        </authorList>
    </citation>
    <scope>NUCLEOTIDE SEQUENCE</scope>
    <source>
        <strain evidence="11">NLD-066-U95</strain>
    </source>
</reference>